<dbReference type="OrthoDB" id="269822at2759"/>
<dbReference type="InterPro" id="IPR000008">
    <property type="entry name" value="C2_dom"/>
</dbReference>
<evidence type="ECO:0000313" key="13">
    <source>
        <dbReference type="Proteomes" id="UP000683000"/>
    </source>
</evidence>
<keyword evidence="2 6" id="KW-0378">Hydrolase</keyword>
<dbReference type="InterPro" id="IPR001192">
    <property type="entry name" value="PI-PLC_fam"/>
</dbReference>
<dbReference type="PROSITE" id="PS50007">
    <property type="entry name" value="PIPLC_X_DOMAIN"/>
    <property type="match status" value="1"/>
</dbReference>
<dbReference type="InterPro" id="IPR001711">
    <property type="entry name" value="PLipase_C_Pinositol-sp_Y"/>
</dbReference>
<dbReference type="CDD" id="cd08598">
    <property type="entry name" value="PI-PLC1c_yeast"/>
    <property type="match status" value="1"/>
</dbReference>
<dbReference type="SMART" id="SM00148">
    <property type="entry name" value="PLCXc"/>
    <property type="match status" value="1"/>
</dbReference>
<evidence type="ECO:0000256" key="2">
    <source>
        <dbReference type="ARBA" id="ARBA00022801"/>
    </source>
</evidence>
<keyword evidence="4 6" id="KW-0443">Lipid metabolism</keyword>
<keyword evidence="5" id="KW-0807">Transducer</keyword>
<dbReference type="EMBL" id="JAGFBS010000020">
    <property type="protein sequence ID" value="KAG6373903.1"/>
    <property type="molecule type" value="Genomic_DNA"/>
</dbReference>
<comment type="catalytic activity">
    <reaction evidence="6">
        <text>a 1,2-diacyl-sn-glycero-3-phospho-(1D-myo-inositol-4,5-bisphosphate) + H2O = 1D-myo-inositol 1,4,5-trisphosphate + a 1,2-diacyl-sn-glycerol + H(+)</text>
        <dbReference type="Rhea" id="RHEA:33179"/>
        <dbReference type="ChEBI" id="CHEBI:15377"/>
        <dbReference type="ChEBI" id="CHEBI:15378"/>
        <dbReference type="ChEBI" id="CHEBI:17815"/>
        <dbReference type="ChEBI" id="CHEBI:58456"/>
        <dbReference type="ChEBI" id="CHEBI:203600"/>
        <dbReference type="EC" id="3.1.4.11"/>
    </reaction>
</comment>
<dbReference type="PRINTS" id="PR00390">
    <property type="entry name" value="PHPHLIPASEC"/>
</dbReference>
<feature type="domain" description="PI-PLC Y-box" evidence="9">
    <location>
        <begin position="705"/>
        <end position="820"/>
    </location>
</feature>
<dbReference type="PROSITE" id="PS50008">
    <property type="entry name" value="PIPLC_Y_DOMAIN"/>
    <property type="match status" value="1"/>
</dbReference>
<dbReference type="SUPFAM" id="SSF51695">
    <property type="entry name" value="PLC-like phosphodiesterases"/>
    <property type="match status" value="1"/>
</dbReference>
<dbReference type="InterPro" id="IPR017946">
    <property type="entry name" value="PLC-like_Pdiesterase_TIM-brl"/>
</dbReference>
<reference evidence="12" key="1">
    <citation type="submission" date="2021-03" db="EMBL/GenBank/DDBJ databases">
        <title>Evolutionary innovations through gain and loss of genes in the ectomycorrhizal Boletales.</title>
        <authorList>
            <person name="Wu G."/>
            <person name="Miyauchi S."/>
            <person name="Morin E."/>
            <person name="Yang Z.-L."/>
            <person name="Xu J."/>
            <person name="Martin F.M."/>
        </authorList>
    </citation>
    <scope>NUCLEOTIDE SEQUENCE</scope>
    <source>
        <strain evidence="12">BR01</strain>
    </source>
</reference>
<dbReference type="GO" id="GO:0005509">
    <property type="term" value="F:calcium ion binding"/>
    <property type="evidence" value="ECO:0007669"/>
    <property type="project" value="InterPro"/>
</dbReference>
<dbReference type="SMART" id="SM00239">
    <property type="entry name" value="C2"/>
    <property type="match status" value="1"/>
</dbReference>
<feature type="region of interest" description="Disordered" evidence="7">
    <location>
        <begin position="1146"/>
        <end position="1179"/>
    </location>
</feature>
<keyword evidence="3 6" id="KW-0442">Lipid degradation</keyword>
<dbReference type="Pfam" id="PF00388">
    <property type="entry name" value="PI-PLC-X"/>
    <property type="match status" value="1"/>
</dbReference>
<dbReference type="Gene3D" id="2.60.40.150">
    <property type="entry name" value="C2 domain"/>
    <property type="match status" value="1"/>
</dbReference>
<dbReference type="CDD" id="cd16207">
    <property type="entry name" value="EFh_ScPlc1p_like"/>
    <property type="match status" value="1"/>
</dbReference>
<evidence type="ECO:0000313" key="12">
    <source>
        <dbReference type="EMBL" id="KAG6373903.1"/>
    </source>
</evidence>
<dbReference type="InterPro" id="IPR011992">
    <property type="entry name" value="EF-hand-dom_pair"/>
</dbReference>
<evidence type="ECO:0000256" key="5">
    <source>
        <dbReference type="ARBA" id="ARBA00023224"/>
    </source>
</evidence>
<dbReference type="GO" id="GO:0016042">
    <property type="term" value="P:lipid catabolic process"/>
    <property type="evidence" value="ECO:0007669"/>
    <property type="project" value="UniProtKB-KW"/>
</dbReference>
<dbReference type="EC" id="3.1.4.11" evidence="1 6"/>
<comment type="caution">
    <text evidence="12">The sequence shown here is derived from an EMBL/GenBank/DDBJ whole genome shotgun (WGS) entry which is preliminary data.</text>
</comment>
<dbReference type="PROSITE" id="PS50004">
    <property type="entry name" value="C2"/>
    <property type="match status" value="1"/>
</dbReference>
<proteinExistence type="predicted"/>
<dbReference type="InterPro" id="IPR037755">
    <property type="entry name" value="Plc1_PH"/>
</dbReference>
<dbReference type="SUPFAM" id="SSF50729">
    <property type="entry name" value="PH domain-like"/>
    <property type="match status" value="1"/>
</dbReference>
<protein>
    <recommendedName>
        <fullName evidence="1 6">Phosphoinositide phospholipase C</fullName>
        <ecNumber evidence="1 6">3.1.4.11</ecNumber>
    </recommendedName>
</protein>
<dbReference type="Pfam" id="PF00387">
    <property type="entry name" value="PI-PLC-Y"/>
    <property type="match status" value="1"/>
</dbReference>
<keyword evidence="13" id="KW-1185">Reference proteome</keyword>
<dbReference type="GO" id="GO:0051209">
    <property type="term" value="P:release of sequestered calcium ion into cytosol"/>
    <property type="evidence" value="ECO:0007669"/>
    <property type="project" value="TreeGrafter"/>
</dbReference>
<feature type="domain" description="C2" evidence="8">
    <location>
        <begin position="821"/>
        <end position="985"/>
    </location>
</feature>
<dbReference type="GO" id="GO:0004435">
    <property type="term" value="F:phosphatidylinositol-4,5-bisphosphate phospholipase C activity"/>
    <property type="evidence" value="ECO:0007669"/>
    <property type="project" value="UniProtKB-EC"/>
</dbReference>
<dbReference type="CDD" id="cd13360">
    <property type="entry name" value="PH_PLC_fungal"/>
    <property type="match status" value="1"/>
</dbReference>
<dbReference type="SMART" id="SM00149">
    <property type="entry name" value="PLCYc"/>
    <property type="match status" value="1"/>
</dbReference>
<dbReference type="Gene3D" id="3.20.20.190">
    <property type="entry name" value="Phosphatidylinositol (PI) phosphodiesterase"/>
    <property type="match status" value="1"/>
</dbReference>
<feature type="domain" description="EF-hand" evidence="11">
    <location>
        <begin position="316"/>
        <end position="351"/>
    </location>
</feature>
<dbReference type="Pfam" id="PF00168">
    <property type="entry name" value="C2"/>
    <property type="match status" value="1"/>
</dbReference>
<dbReference type="SUPFAM" id="SSF47473">
    <property type="entry name" value="EF-hand"/>
    <property type="match status" value="1"/>
</dbReference>
<evidence type="ECO:0000259" key="9">
    <source>
        <dbReference type="PROSITE" id="PS50008"/>
    </source>
</evidence>
<feature type="region of interest" description="Disordered" evidence="7">
    <location>
        <begin position="875"/>
        <end position="917"/>
    </location>
</feature>
<evidence type="ECO:0000256" key="4">
    <source>
        <dbReference type="ARBA" id="ARBA00023098"/>
    </source>
</evidence>
<evidence type="ECO:0000256" key="3">
    <source>
        <dbReference type="ARBA" id="ARBA00022963"/>
    </source>
</evidence>
<accession>A0A8I2YMG9</accession>
<evidence type="ECO:0000259" key="10">
    <source>
        <dbReference type="PROSITE" id="PS50097"/>
    </source>
</evidence>
<dbReference type="PROSITE" id="PS50097">
    <property type="entry name" value="BTB"/>
    <property type="match status" value="1"/>
</dbReference>
<dbReference type="GO" id="GO:0048015">
    <property type="term" value="P:phosphatidylinositol-mediated signaling"/>
    <property type="evidence" value="ECO:0007669"/>
    <property type="project" value="TreeGrafter"/>
</dbReference>
<name>A0A8I2YMG9_9AGAM</name>
<dbReference type="PANTHER" id="PTHR10336:SF36">
    <property type="entry name" value="1-PHOSPHATIDYLINOSITOL 4,5-BISPHOSPHATE PHOSPHODIESTERASE BETA-4"/>
    <property type="match status" value="1"/>
</dbReference>
<evidence type="ECO:0000256" key="7">
    <source>
        <dbReference type="SAM" id="MobiDB-lite"/>
    </source>
</evidence>
<feature type="domain" description="BTB" evidence="10">
    <location>
        <begin position="1112"/>
        <end position="1143"/>
    </location>
</feature>
<gene>
    <name evidence="12" type="ORF">JVT61DRAFT_6056</name>
</gene>
<dbReference type="SUPFAM" id="SSF49562">
    <property type="entry name" value="C2 domain (Calcium/lipid-binding domain, CaLB)"/>
    <property type="match status" value="1"/>
</dbReference>
<dbReference type="Gene3D" id="2.30.29.30">
    <property type="entry name" value="Pleckstrin-homology domain (PH domain)/Phosphotyrosine-binding domain (PTB)"/>
    <property type="match status" value="1"/>
</dbReference>
<dbReference type="Proteomes" id="UP000683000">
    <property type="component" value="Unassembled WGS sequence"/>
</dbReference>
<dbReference type="InterPro" id="IPR011993">
    <property type="entry name" value="PH-like_dom_sf"/>
</dbReference>
<evidence type="ECO:0000259" key="8">
    <source>
        <dbReference type="PROSITE" id="PS50004"/>
    </source>
</evidence>
<feature type="compositionally biased region" description="Polar residues" evidence="7">
    <location>
        <begin position="1151"/>
        <end position="1171"/>
    </location>
</feature>
<evidence type="ECO:0000256" key="1">
    <source>
        <dbReference type="ARBA" id="ARBA00012368"/>
    </source>
</evidence>
<evidence type="ECO:0000259" key="11">
    <source>
        <dbReference type="PROSITE" id="PS50222"/>
    </source>
</evidence>
<dbReference type="Gene3D" id="1.10.238.10">
    <property type="entry name" value="EF-hand"/>
    <property type="match status" value="2"/>
</dbReference>
<organism evidence="12 13">
    <name type="scientific">Boletus reticuloceps</name>
    <dbReference type="NCBI Taxonomy" id="495285"/>
    <lineage>
        <taxon>Eukaryota</taxon>
        <taxon>Fungi</taxon>
        <taxon>Dikarya</taxon>
        <taxon>Basidiomycota</taxon>
        <taxon>Agaricomycotina</taxon>
        <taxon>Agaricomycetes</taxon>
        <taxon>Agaricomycetidae</taxon>
        <taxon>Boletales</taxon>
        <taxon>Boletineae</taxon>
        <taxon>Boletaceae</taxon>
        <taxon>Boletoideae</taxon>
        <taxon>Boletus</taxon>
    </lineage>
</organism>
<evidence type="ECO:0000256" key="6">
    <source>
        <dbReference type="RuleBase" id="RU361133"/>
    </source>
</evidence>
<feature type="compositionally biased region" description="Low complexity" evidence="7">
    <location>
        <begin position="885"/>
        <end position="904"/>
    </location>
</feature>
<dbReference type="PROSITE" id="PS50222">
    <property type="entry name" value="EF_HAND_2"/>
    <property type="match status" value="1"/>
</dbReference>
<dbReference type="InterPro" id="IPR000210">
    <property type="entry name" value="BTB/POZ_dom"/>
</dbReference>
<sequence length="1391" mass="156827">MPLTSIVWGRTPLNTMPEHPELWASNDPPIPVLRRAPVLLKGHGESDNRKMPVVFVEDSAARDGSPRRSLSHRISRVATTTNFLGRSLSESLRRRPRSVSRTRVQDGELGYASDVRIRKVGQDDSRRPVSASRPATDARVSLVYDDDGPRLLAMQTETVDQEIVKSLTAEVPVPRMLQQGVSMTKVSAKSQKNYLFKLDADQGQIIWESKKLRIIPIENIKELRSGSDARYYRQQFQLSRGYEDRWITIIYLLDGQYKTLHLIASSMDIFQLWDITLRKLHAIRQELMTGPGTRRSDIRLSFEQVEKLCKRLNINSSQEDLMRLFASADAQHRGYLDFADFQTFVKLLKTRPEIDLLYKKLCSMNDGKLTLSVFECFMRDTQKSSLTQREIESLFVRYSTRTSDGRGISSTPDLSSLKMSLDAFTAFLLSSDNSAFIGRNGKVHQPMTHPLWDYFISSSHNTYLVGNQLVGSSTIEGYIRALLHSCRSVELDIYDGEHEPVVFHGKTLTSKLSAREVCEAIMKYAFVTSPYPIIISAEIHCSLHQQDMLATIMREVFGAALVCAPIEGKPLSGPLPSPEDLRGRVLLKAKNLYVSESEPIREWDLLDIESSSTEASASDSDPMHEIKEEFRKVKLREVEAVKELKEEFRKARNVFNRVRGRHASPEKSVTAALASTAMRTSTAVVEQLPRSESKPEQKARMSLTLVALLVYTVGVKCRGINKKELYASEHMFSLSETTMNKILKQGADDLIKHNKMHLVRIYPKGTRVSSTNYLPHRYWAAGAQLVAINWQTFDLGYMINHAMFQRNGRTGYVLKPEVLRKTEDPRKSDKEHLHHHKQYNLDVTVISAQQLPRPKDATGREIMDKHVDPYVEVSIHTPDKSHPGSSTSFLSTSSASSASSSTSHVHAHRSVTTMRTSSVKNNGFNPVWQETLRLPFECVGDMRDLVFVRFTIQRDGESDGEPIAVYCVSLGSLAMDLYSLYPARSAVAGILDPDPLARSRKVLASIHHDFLLALNPLHQTTLNICVWQPAEFVSCFPQPFNHSVILCPLRTNSFVDVSYNEQAVGDSMSRSRRRLLVAPRCCHFPIPHHRAMCNDSRPAVTTAQSPFDDPNADIILHTSDHVDFRIFRLILTLSSPFFQGMFSLPQPTDAPRSTTNNPNATAHDTQVTSNTRHPPPLPLPQHPRPILYGLVHAHNVALAASKYDMPIALDKIANKVEAQYVSTYPLHVYLIACRMGWEPVARAAAAYCLDPERMPREELDEDNVLRYPDAGVAYHRLQTYREACRRALETKLDDMDLFLDDESCESESDGDVHGGISGRCLSRWTAQYLANIKIALSKCPRKDALDNSDLVPLGDCTRCYIDKAHAIATARLQVATELKDALSKVRCNVYD</sequence>
<dbReference type="CDD" id="cd00275">
    <property type="entry name" value="C2_PLC_like"/>
    <property type="match status" value="1"/>
</dbReference>
<dbReference type="InterPro" id="IPR002048">
    <property type="entry name" value="EF_hand_dom"/>
</dbReference>
<dbReference type="InterPro" id="IPR035892">
    <property type="entry name" value="C2_domain_sf"/>
</dbReference>
<dbReference type="PANTHER" id="PTHR10336">
    <property type="entry name" value="PHOSPHOINOSITIDE-SPECIFIC PHOSPHOLIPASE C FAMILY PROTEIN"/>
    <property type="match status" value="1"/>
</dbReference>
<dbReference type="InterPro" id="IPR000909">
    <property type="entry name" value="PLipase_C_PInositol-sp_X_dom"/>
</dbReference>